<dbReference type="PANTHER" id="PTHR43312">
    <property type="entry name" value="D-THREO-ALDOSE 1-DEHYDROGENASE"/>
    <property type="match status" value="1"/>
</dbReference>
<accession>A0A5C5XTR3</accession>
<keyword evidence="3" id="KW-1185">Reference proteome</keyword>
<dbReference type="InterPro" id="IPR036812">
    <property type="entry name" value="NAD(P)_OxRdtase_dom_sf"/>
</dbReference>
<evidence type="ECO:0000313" key="3">
    <source>
        <dbReference type="Proteomes" id="UP000317238"/>
    </source>
</evidence>
<dbReference type="RefSeq" id="WP_146440990.1">
    <property type="nucleotide sequence ID" value="NZ_SJPL01000002.1"/>
</dbReference>
<dbReference type="OrthoDB" id="9773828at2"/>
<comment type="caution">
    <text evidence="2">The sequence shown here is derived from an EMBL/GenBank/DDBJ whole genome shotgun (WGS) entry which is preliminary data.</text>
</comment>
<feature type="domain" description="NADP-dependent oxidoreductase" evidence="1">
    <location>
        <begin position="15"/>
        <end position="319"/>
    </location>
</feature>
<name>A0A5C5XTR3_9PLAN</name>
<gene>
    <name evidence="2" type="primary">yhdN_4</name>
    <name evidence="2" type="ORF">Pan14r_53020</name>
</gene>
<dbReference type="InterPro" id="IPR023210">
    <property type="entry name" value="NADP_OxRdtase_dom"/>
</dbReference>
<organism evidence="2 3">
    <name type="scientific">Crateriforma conspicua</name>
    <dbReference type="NCBI Taxonomy" id="2527996"/>
    <lineage>
        <taxon>Bacteria</taxon>
        <taxon>Pseudomonadati</taxon>
        <taxon>Planctomycetota</taxon>
        <taxon>Planctomycetia</taxon>
        <taxon>Planctomycetales</taxon>
        <taxon>Planctomycetaceae</taxon>
        <taxon>Crateriforma</taxon>
    </lineage>
</organism>
<proteinExistence type="predicted"/>
<dbReference type="EC" id="1.1.1.-" evidence="2"/>
<dbReference type="GO" id="GO:0016491">
    <property type="term" value="F:oxidoreductase activity"/>
    <property type="evidence" value="ECO:0007669"/>
    <property type="project" value="UniProtKB-KW"/>
</dbReference>
<dbReference type="PANTHER" id="PTHR43312:SF1">
    <property type="entry name" value="NADP-DEPENDENT OXIDOREDUCTASE DOMAIN-CONTAINING PROTEIN"/>
    <property type="match status" value="1"/>
</dbReference>
<dbReference type="SUPFAM" id="SSF51430">
    <property type="entry name" value="NAD(P)-linked oxidoreductase"/>
    <property type="match status" value="1"/>
</dbReference>
<dbReference type="InterPro" id="IPR053135">
    <property type="entry name" value="AKR2_Oxidoreductase"/>
</dbReference>
<dbReference type="Pfam" id="PF00248">
    <property type="entry name" value="Aldo_ket_red"/>
    <property type="match status" value="1"/>
</dbReference>
<evidence type="ECO:0000313" key="2">
    <source>
        <dbReference type="EMBL" id="TWT65753.1"/>
    </source>
</evidence>
<sequence>MKTRPFGQTGWDVSEIGFGSWALGGQWGPQTDDQSTKTLRLAIDRGINFIDTAAGYGDGRSEKVIAKTLNAVADVSPVRLATKAPPAEGPWPPSPYCRWQDRYGAAYLRENIQQRLRNLGTDCLDVLQLHTWTRAWNDDPQPLLVLRQLCDEGLIRYVGVSTPEQDQNCVVQLMRDGLVDVVQVIFNLFDQEAAAQIFPVAEETGTAVIVRVALDEGSLTGKYDRDHQFGSDDFRQAYFAGDRLERTVDRVAMIRQDIRDFGLQDDYSLTDVAIKFALSHTAVSTVIVGMRSPEHVKANAAVSDKADLPAEFLQQLRRHNWRRGVWYAGK</sequence>
<keyword evidence="2" id="KW-0560">Oxidoreductase</keyword>
<reference evidence="2 3" key="1">
    <citation type="submission" date="2019-02" db="EMBL/GenBank/DDBJ databases">
        <title>Deep-cultivation of Planctomycetes and their phenomic and genomic characterization uncovers novel biology.</title>
        <authorList>
            <person name="Wiegand S."/>
            <person name="Jogler M."/>
            <person name="Boedeker C."/>
            <person name="Pinto D."/>
            <person name="Vollmers J."/>
            <person name="Rivas-Marin E."/>
            <person name="Kohn T."/>
            <person name="Peeters S.H."/>
            <person name="Heuer A."/>
            <person name="Rast P."/>
            <person name="Oberbeckmann S."/>
            <person name="Bunk B."/>
            <person name="Jeske O."/>
            <person name="Meyerdierks A."/>
            <person name="Storesund J.E."/>
            <person name="Kallscheuer N."/>
            <person name="Luecker S."/>
            <person name="Lage O.M."/>
            <person name="Pohl T."/>
            <person name="Merkel B.J."/>
            <person name="Hornburger P."/>
            <person name="Mueller R.-W."/>
            <person name="Bruemmer F."/>
            <person name="Labrenz M."/>
            <person name="Spormann A.M."/>
            <person name="Op Den Camp H."/>
            <person name="Overmann J."/>
            <person name="Amann R."/>
            <person name="Jetten M.S.M."/>
            <person name="Mascher T."/>
            <person name="Medema M.H."/>
            <person name="Devos D.P."/>
            <person name="Kaster A.-K."/>
            <person name="Ovreas L."/>
            <person name="Rohde M."/>
            <person name="Galperin M.Y."/>
            <person name="Jogler C."/>
        </authorList>
    </citation>
    <scope>NUCLEOTIDE SEQUENCE [LARGE SCALE GENOMIC DNA]</scope>
    <source>
        <strain evidence="2 3">Pan14r</strain>
    </source>
</reference>
<dbReference type="AlphaFoldDB" id="A0A5C5XTR3"/>
<protein>
    <submittedName>
        <fullName evidence="2">General stress protein 69</fullName>
        <ecNumber evidence="2">1.1.1.-</ecNumber>
    </submittedName>
</protein>
<dbReference type="EMBL" id="SJPL01000002">
    <property type="protein sequence ID" value="TWT65753.1"/>
    <property type="molecule type" value="Genomic_DNA"/>
</dbReference>
<dbReference type="CDD" id="cd19086">
    <property type="entry name" value="AKR_AKR11C1"/>
    <property type="match status" value="1"/>
</dbReference>
<dbReference type="Proteomes" id="UP000317238">
    <property type="component" value="Unassembled WGS sequence"/>
</dbReference>
<evidence type="ECO:0000259" key="1">
    <source>
        <dbReference type="Pfam" id="PF00248"/>
    </source>
</evidence>
<dbReference type="Gene3D" id="3.20.20.100">
    <property type="entry name" value="NADP-dependent oxidoreductase domain"/>
    <property type="match status" value="1"/>
</dbReference>